<accession>A0A3M6Q2E9</accession>
<feature type="domain" description="Lcl C-terminal" evidence="1">
    <location>
        <begin position="25"/>
        <end position="161"/>
    </location>
</feature>
<evidence type="ECO:0000313" key="3">
    <source>
        <dbReference type="Proteomes" id="UP000267035"/>
    </source>
</evidence>
<dbReference type="PANTHER" id="PTHR35812">
    <property type="entry name" value="LIPOPROTEIN"/>
    <property type="match status" value="1"/>
</dbReference>
<dbReference type="PANTHER" id="PTHR35812:SF1">
    <property type="entry name" value="LIPOPROTEIN"/>
    <property type="match status" value="1"/>
</dbReference>
<organism evidence="2 3">
    <name type="scientific">Allofranklinella schreckenbergeri</name>
    <dbReference type="NCBI Taxonomy" id="1076744"/>
    <lineage>
        <taxon>Bacteria</taxon>
        <taxon>Pseudomonadati</taxon>
        <taxon>Pseudomonadota</taxon>
        <taxon>Betaproteobacteria</taxon>
        <taxon>Burkholderiales</taxon>
        <taxon>Comamonadaceae</taxon>
        <taxon>Allofranklinella</taxon>
    </lineage>
</organism>
<name>A0A3M6Q2E9_9BURK</name>
<evidence type="ECO:0000259" key="1">
    <source>
        <dbReference type="Pfam" id="PF07603"/>
    </source>
</evidence>
<protein>
    <submittedName>
        <fullName evidence="2">DUF1566 domain-containing protein</fullName>
    </submittedName>
</protein>
<dbReference type="RefSeq" id="WP_122254539.1">
    <property type="nucleotide sequence ID" value="NZ_RDQL01000019.1"/>
</dbReference>
<dbReference type="Pfam" id="PF07603">
    <property type="entry name" value="Lcl_C"/>
    <property type="match status" value="1"/>
</dbReference>
<dbReference type="AlphaFoldDB" id="A0A3M6Q2E9"/>
<gene>
    <name evidence="2" type="ORF">EBQ25_11005</name>
</gene>
<comment type="caution">
    <text evidence="2">The sequence shown here is derived from an EMBL/GenBank/DDBJ whole genome shotgun (WGS) entry which is preliminary data.</text>
</comment>
<dbReference type="Proteomes" id="UP000267035">
    <property type="component" value="Unassembled WGS sequence"/>
</dbReference>
<keyword evidence="3" id="KW-1185">Reference proteome</keyword>
<sequence length="164" mass="18434">MGNPKLIPYELLGKPGGGFFACTECVRDKRTGLLWEGKTCDGGLRDGDRLYTNWGDGRVGDASAYVAQVNAMGLCGFDDWRLPTADELQTLVDYRRPFPGPTIDVHWFPHTWVDLSTLAWRGYWTSDLYADDPVYAWNVNFNYGNLGVNHRNNDGAVRLVRAGR</sequence>
<dbReference type="InterPro" id="IPR011460">
    <property type="entry name" value="Lcl_C"/>
</dbReference>
<reference evidence="2 3" key="1">
    <citation type="submission" date="2018-10" db="EMBL/GenBank/DDBJ databases">
        <title>Comamonadaceae CDC group NO-1 genome sequencing and assembly.</title>
        <authorList>
            <person name="Bernier A.-M."/>
            <person name="Bernard K."/>
        </authorList>
    </citation>
    <scope>NUCLEOTIDE SEQUENCE [LARGE SCALE GENOMIC DNA]</scope>
    <source>
        <strain evidence="2 3">NML161473</strain>
    </source>
</reference>
<evidence type="ECO:0000313" key="2">
    <source>
        <dbReference type="EMBL" id="RMW96710.1"/>
    </source>
</evidence>
<dbReference type="EMBL" id="RDQL01000019">
    <property type="protein sequence ID" value="RMW96710.1"/>
    <property type="molecule type" value="Genomic_DNA"/>
</dbReference>
<proteinExistence type="predicted"/>